<sequence>MAGATIYNQKDPQKLSYVPVYSITDKDLSKRIQLKENKTLKEKTANYVSEGRVVLTDVICK</sequence>
<protein>
    <recommendedName>
        <fullName evidence="1">DUF8095 domain-containing protein</fullName>
    </recommendedName>
</protein>
<comment type="caution">
    <text evidence="2">The sequence shown here is derived from an EMBL/GenBank/DDBJ whole genome shotgun (WGS) entry which is preliminary data.</text>
</comment>
<evidence type="ECO:0000313" key="3">
    <source>
        <dbReference type="Proteomes" id="UP000003185"/>
    </source>
</evidence>
<dbReference type="Pfam" id="PF26367">
    <property type="entry name" value="DUF8095"/>
    <property type="match status" value="1"/>
</dbReference>
<organism evidence="2 3">
    <name type="scientific">Haemophilus influenzae (strain NTHi 3655)</name>
    <dbReference type="NCBI Taxonomy" id="375177"/>
    <lineage>
        <taxon>Bacteria</taxon>
        <taxon>Pseudomonadati</taxon>
        <taxon>Pseudomonadota</taxon>
        <taxon>Gammaproteobacteria</taxon>
        <taxon>Pasteurellales</taxon>
        <taxon>Pasteurellaceae</taxon>
        <taxon>Haemophilus</taxon>
    </lineage>
</organism>
<dbReference type="AlphaFoldDB" id="A0A0H3PCZ9"/>
<name>A0A0H3PCZ9_HAEI3</name>
<reference evidence="2 3" key="1">
    <citation type="journal article" date="2007" name="Genome Biol.">
        <title>Characterization and modeling of the Haemophilus influenzae core and supragenomes based on the complete genomic sequences of Rd and 12 clinical nontypeable strains.</title>
        <authorList>
            <person name="Hogg J.S."/>
            <person name="Hu F.Z."/>
            <person name="Janto B."/>
            <person name="Boissy R."/>
            <person name="Hayes J."/>
            <person name="Keefe R."/>
            <person name="Post J.C."/>
            <person name="Ehrlich G.D."/>
        </authorList>
    </citation>
    <scope>NUCLEOTIDE SEQUENCE [LARGE SCALE GENOMIC DNA]</scope>
    <source>
        <strain evidence="3">NTHi 3655</strain>
    </source>
</reference>
<accession>A0A0H3PCZ9</accession>
<dbReference type="Proteomes" id="UP000003185">
    <property type="component" value="Unassembled WGS sequence"/>
</dbReference>
<gene>
    <name evidence="2" type="ORF">CGSHi3655_06419</name>
</gene>
<dbReference type="InterPro" id="IPR058408">
    <property type="entry name" value="DUF8095"/>
</dbReference>
<evidence type="ECO:0000259" key="1">
    <source>
        <dbReference type="Pfam" id="PF26367"/>
    </source>
</evidence>
<evidence type="ECO:0000313" key="2">
    <source>
        <dbReference type="EMBL" id="EDJ92980.1"/>
    </source>
</evidence>
<dbReference type="EMBL" id="AAZF01000004">
    <property type="protein sequence ID" value="EDJ92980.1"/>
    <property type="molecule type" value="Genomic_DNA"/>
</dbReference>
<proteinExistence type="predicted"/>
<feature type="domain" description="DUF8095" evidence="1">
    <location>
        <begin position="2"/>
        <end position="57"/>
    </location>
</feature>